<dbReference type="GO" id="GO:0000212">
    <property type="term" value="P:meiotic spindle organization"/>
    <property type="evidence" value="ECO:0007669"/>
    <property type="project" value="InterPro"/>
</dbReference>
<keyword evidence="3" id="KW-1185">Reference proteome</keyword>
<feature type="compositionally biased region" description="Gly residues" evidence="2">
    <location>
        <begin position="436"/>
        <end position="451"/>
    </location>
</feature>
<keyword evidence="1" id="KW-0175">Coiled coil</keyword>
<dbReference type="PANTHER" id="PTHR35768">
    <property type="entry name" value="PROTEIN MULTIPOLAR SPINDLE 1"/>
    <property type="match status" value="1"/>
</dbReference>
<dbReference type="InterPro" id="IPR037500">
    <property type="entry name" value="Msp1"/>
</dbReference>
<dbReference type="AlphaFoldDB" id="A0A6I9Q8D6"/>
<feature type="region of interest" description="Disordered" evidence="2">
    <location>
        <begin position="433"/>
        <end position="457"/>
    </location>
</feature>
<organism evidence="3 4">
    <name type="scientific">Elaeis guineensis var. tenera</name>
    <name type="common">Oil palm</name>
    <dbReference type="NCBI Taxonomy" id="51953"/>
    <lineage>
        <taxon>Eukaryota</taxon>
        <taxon>Viridiplantae</taxon>
        <taxon>Streptophyta</taxon>
        <taxon>Embryophyta</taxon>
        <taxon>Tracheophyta</taxon>
        <taxon>Spermatophyta</taxon>
        <taxon>Magnoliopsida</taxon>
        <taxon>Liliopsida</taxon>
        <taxon>Arecaceae</taxon>
        <taxon>Arecoideae</taxon>
        <taxon>Cocoseae</taxon>
        <taxon>Elaeidinae</taxon>
        <taxon>Elaeis</taxon>
    </lineage>
</organism>
<dbReference type="Proteomes" id="UP000504607">
    <property type="component" value="Unplaced"/>
</dbReference>
<dbReference type="FunCoup" id="A0A6I9Q8D6">
    <property type="interactions" value="1593"/>
</dbReference>
<dbReference type="GO" id="GO:0007059">
    <property type="term" value="P:chromosome segregation"/>
    <property type="evidence" value="ECO:0007669"/>
    <property type="project" value="TreeGrafter"/>
</dbReference>
<evidence type="ECO:0000313" key="3">
    <source>
        <dbReference type="Proteomes" id="UP000504607"/>
    </source>
</evidence>
<name>A0A6I9Q8D6_ELAGV</name>
<accession>A0A6I9Q8D6</accession>
<feature type="coiled-coil region" evidence="1">
    <location>
        <begin position="38"/>
        <end position="65"/>
    </location>
</feature>
<dbReference type="GO" id="GO:0007140">
    <property type="term" value="P:male meiotic nuclear division"/>
    <property type="evidence" value="ECO:0007669"/>
    <property type="project" value="TreeGrafter"/>
</dbReference>
<dbReference type="RefSeq" id="XP_010904625.1">
    <property type="nucleotide sequence ID" value="XM_010906323.2"/>
</dbReference>
<dbReference type="PANTHER" id="PTHR35768:SF1">
    <property type="entry name" value="PROTEIN MULTIPOLAR SPINDLE 1"/>
    <property type="match status" value="1"/>
</dbReference>
<evidence type="ECO:0000313" key="4">
    <source>
        <dbReference type="RefSeq" id="XP_010904625.1"/>
    </source>
</evidence>
<dbReference type="InParanoid" id="A0A6I9Q8D6"/>
<gene>
    <name evidence="4" type="primary">LOC105032008</name>
</gene>
<proteinExistence type="predicted"/>
<evidence type="ECO:0000256" key="1">
    <source>
        <dbReference type="SAM" id="Coils"/>
    </source>
</evidence>
<reference evidence="4" key="1">
    <citation type="submission" date="2025-08" db="UniProtKB">
        <authorList>
            <consortium name="RefSeq"/>
        </authorList>
    </citation>
    <scope>IDENTIFICATION</scope>
</reference>
<dbReference type="GO" id="GO:0042138">
    <property type="term" value="P:meiotic DNA double-strand break formation"/>
    <property type="evidence" value="ECO:0007669"/>
    <property type="project" value="InterPro"/>
</dbReference>
<protein>
    <submittedName>
        <fullName evidence="4">Protein MULTIPOLAR SPINDLE 1 isoform X1</fullName>
    </submittedName>
</protein>
<dbReference type="KEGG" id="egu:105032008"/>
<evidence type="ECO:0000256" key="2">
    <source>
        <dbReference type="SAM" id="MobiDB-lite"/>
    </source>
</evidence>
<sequence>MAPNPSSRCDSPSLKIALAIALLRYKNLHRIPSSDSDAQRWKRKAKDRKREILRLREELKQIEDGMRCDAEPPIVSCRCHFFDGFGEPGGDAVSGAGEHWIDEVLRRRFLRLVRWKEKRKRVDGSIPRRHLLEFNNEDEMERLGTSIDFLVELSDTHLSKEKMDSSFATFSHQAIDLILASLKNLLSSQEENEVAEDLVNGLIMRLTRRMCAIPKNNGSTDSHSDSQFYVQHLIRRLGNEPFIGQRIILAVSQEISVVAESLLLMDPFDDSFPSIHDTMFMMIQVMEFLILDYMKNWLSDEYFDTKLFEEWVRSVLLARKNLELLECRNGLYMLYAERIIGELAKQNKSASWSVSQMKTGHLPYLLLILFLKPIWSGANESTSSEIAGVHQSPELSLGQHLQGLNATVKLNDSESMKGESKDLDPMHRVIHPKKGGAAGKGGGRSVGGGGAQAAREPGLRRNDAPSILWFGVSFTQIIFHELLVSVLFF</sequence>
<dbReference type="OrthoDB" id="1913471at2759"/>
<dbReference type="GeneID" id="105032008"/>